<evidence type="ECO:0000256" key="3">
    <source>
        <dbReference type="ARBA" id="ARBA00022801"/>
    </source>
</evidence>
<dbReference type="PANTHER" id="PTHR47053">
    <property type="entry name" value="MUREIN DD-ENDOPEPTIDASE MEPH-RELATED"/>
    <property type="match status" value="1"/>
</dbReference>
<name>A0ABR8WLX3_9FLAO</name>
<dbReference type="Proteomes" id="UP000626242">
    <property type="component" value="Unassembled WGS sequence"/>
</dbReference>
<keyword evidence="4" id="KW-0788">Thiol protease</keyword>
<keyword evidence="7" id="KW-1185">Reference proteome</keyword>
<evidence type="ECO:0000256" key="2">
    <source>
        <dbReference type="ARBA" id="ARBA00022670"/>
    </source>
</evidence>
<dbReference type="InterPro" id="IPR038765">
    <property type="entry name" value="Papain-like_cys_pep_sf"/>
</dbReference>
<dbReference type="Pfam" id="PF00877">
    <property type="entry name" value="NLPC_P60"/>
    <property type="match status" value="1"/>
</dbReference>
<evidence type="ECO:0000313" key="7">
    <source>
        <dbReference type="Proteomes" id="UP000626242"/>
    </source>
</evidence>
<dbReference type="EMBL" id="JACSPS010000001">
    <property type="protein sequence ID" value="MBD8017691.1"/>
    <property type="molecule type" value="Genomic_DNA"/>
</dbReference>
<dbReference type="PANTHER" id="PTHR47053:SF1">
    <property type="entry name" value="MUREIN DD-ENDOPEPTIDASE MEPH-RELATED"/>
    <property type="match status" value="1"/>
</dbReference>
<reference evidence="6 7" key="1">
    <citation type="submission" date="2020-08" db="EMBL/GenBank/DDBJ databases">
        <title>A Genomic Blueprint of the Chicken Gut Microbiome.</title>
        <authorList>
            <person name="Gilroy R."/>
            <person name="Ravi A."/>
            <person name="Getino M."/>
            <person name="Pursley I."/>
            <person name="Horton D.L."/>
            <person name="Alikhan N.-F."/>
            <person name="Baker D."/>
            <person name="Gharbi K."/>
            <person name="Hall N."/>
            <person name="Watson M."/>
            <person name="Adriaenssens E.M."/>
            <person name="Foster-Nyarko E."/>
            <person name="Jarju S."/>
            <person name="Secka A."/>
            <person name="Antonio M."/>
            <person name="Oren A."/>
            <person name="Chaudhuri R."/>
            <person name="La Ragione R.M."/>
            <person name="Hildebrand F."/>
            <person name="Pallen M.J."/>
        </authorList>
    </citation>
    <scope>NUCLEOTIDE SEQUENCE [LARGE SCALE GENOMIC DNA]</scope>
    <source>
        <strain evidence="6 7">Sa1CVA4</strain>
    </source>
</reference>
<keyword evidence="3" id="KW-0378">Hydrolase</keyword>
<dbReference type="Pfam" id="PF18348">
    <property type="entry name" value="SH3_16"/>
    <property type="match status" value="1"/>
</dbReference>
<feature type="domain" description="NlpC/P60" evidence="5">
    <location>
        <begin position="105"/>
        <end position="235"/>
    </location>
</feature>
<evidence type="ECO:0000259" key="5">
    <source>
        <dbReference type="PROSITE" id="PS51935"/>
    </source>
</evidence>
<dbReference type="RefSeq" id="WP_251832887.1">
    <property type="nucleotide sequence ID" value="NZ_JACSPS010000001.1"/>
</dbReference>
<keyword evidence="2" id="KW-0645">Protease</keyword>
<organism evidence="6 7">
    <name type="scientific">Kaistella pullorum</name>
    <dbReference type="NCBI Taxonomy" id="2763074"/>
    <lineage>
        <taxon>Bacteria</taxon>
        <taxon>Pseudomonadati</taxon>
        <taxon>Bacteroidota</taxon>
        <taxon>Flavobacteriia</taxon>
        <taxon>Flavobacteriales</taxon>
        <taxon>Weeksellaceae</taxon>
        <taxon>Chryseobacterium group</taxon>
        <taxon>Kaistella</taxon>
    </lineage>
</organism>
<comment type="similarity">
    <text evidence="1">Belongs to the peptidase C40 family.</text>
</comment>
<dbReference type="InterPro" id="IPR000064">
    <property type="entry name" value="NLP_P60_dom"/>
</dbReference>
<dbReference type="PROSITE" id="PS51935">
    <property type="entry name" value="NLPC_P60"/>
    <property type="match status" value="1"/>
</dbReference>
<sequence>MKRAVCNVSVAPLRGENSHQSEMVSQLLYGENVEILETLGGFSKIRMDFDQYEGWVDSKQINTFDSGDSNSIIITDNFISTELPEGKILLSAGSEVDVKYLSHAQNTVSSISETALSFLNVPYLWSGRSYFGIDCSGFTQIVYKIHGCKLPRDAYQQAEIGSVLDFIEESEPGDLAFFDDQEGKITHVGMMLEDQKIIHAYGKVRIDTLDSLGIFNKDLNRHTHKLRFVKRMQRD</sequence>
<proteinExistence type="inferred from homology"/>
<dbReference type="Gene3D" id="2.30.30.40">
    <property type="entry name" value="SH3 Domains"/>
    <property type="match status" value="1"/>
</dbReference>
<dbReference type="SUPFAM" id="SSF54001">
    <property type="entry name" value="Cysteine proteinases"/>
    <property type="match status" value="1"/>
</dbReference>
<comment type="caution">
    <text evidence="6">The sequence shown here is derived from an EMBL/GenBank/DDBJ whole genome shotgun (WGS) entry which is preliminary data.</text>
</comment>
<dbReference type="Gene3D" id="3.90.1720.10">
    <property type="entry name" value="endopeptidase domain like (from Nostoc punctiforme)"/>
    <property type="match status" value="1"/>
</dbReference>
<gene>
    <name evidence="6" type="ORF">H9628_04340</name>
</gene>
<evidence type="ECO:0000256" key="4">
    <source>
        <dbReference type="ARBA" id="ARBA00022807"/>
    </source>
</evidence>
<accession>A0ABR8WLX3</accession>
<dbReference type="InterPro" id="IPR041382">
    <property type="entry name" value="SH3_16"/>
</dbReference>
<evidence type="ECO:0000256" key="1">
    <source>
        <dbReference type="ARBA" id="ARBA00007074"/>
    </source>
</evidence>
<evidence type="ECO:0000313" key="6">
    <source>
        <dbReference type="EMBL" id="MBD8017691.1"/>
    </source>
</evidence>
<dbReference type="InterPro" id="IPR051202">
    <property type="entry name" value="Peptidase_C40"/>
</dbReference>
<protein>
    <submittedName>
        <fullName evidence="6">C40 family peptidase</fullName>
    </submittedName>
</protein>